<reference evidence="4" key="1">
    <citation type="journal article" date="2014" name="Proc. Natl. Acad. Sci. U.S.A.">
        <title>Extensive sampling of basidiomycete genomes demonstrates inadequacy of the white-rot/brown-rot paradigm for wood decay fungi.</title>
        <authorList>
            <person name="Riley R."/>
            <person name="Salamov A.A."/>
            <person name="Brown D.W."/>
            <person name="Nagy L.G."/>
            <person name="Floudas D."/>
            <person name="Held B.W."/>
            <person name="Levasseur A."/>
            <person name="Lombard V."/>
            <person name="Morin E."/>
            <person name="Otillar R."/>
            <person name="Lindquist E.A."/>
            <person name="Sun H."/>
            <person name="LaButti K.M."/>
            <person name="Schmutz J."/>
            <person name="Jabbour D."/>
            <person name="Luo H."/>
            <person name="Baker S.E."/>
            <person name="Pisabarro A.G."/>
            <person name="Walton J.D."/>
            <person name="Blanchette R.A."/>
            <person name="Henrissat B."/>
            <person name="Martin F."/>
            <person name="Cullen D."/>
            <person name="Hibbett D.S."/>
            <person name="Grigoriev I.V."/>
        </authorList>
    </citation>
    <scope>NUCLEOTIDE SEQUENCE [LARGE SCALE GENOMIC DNA]</scope>
    <source>
        <strain evidence="4">CBS 339.88</strain>
    </source>
</reference>
<evidence type="ECO:0000256" key="1">
    <source>
        <dbReference type="ARBA" id="ARBA00006432"/>
    </source>
</evidence>
<dbReference type="GO" id="GO:0031956">
    <property type="term" value="F:medium-chain fatty acid-CoA ligase activity"/>
    <property type="evidence" value="ECO:0007669"/>
    <property type="project" value="TreeGrafter"/>
</dbReference>
<dbReference type="Pfam" id="PF23562">
    <property type="entry name" value="AMP-binding_C_3"/>
    <property type="match status" value="1"/>
</dbReference>
<accession>A0A067SIT2</accession>
<dbReference type="Proteomes" id="UP000027222">
    <property type="component" value="Unassembled WGS sequence"/>
</dbReference>
<evidence type="ECO:0000313" key="4">
    <source>
        <dbReference type="Proteomes" id="UP000027222"/>
    </source>
</evidence>
<dbReference type="InterPro" id="IPR000873">
    <property type="entry name" value="AMP-dep_synth/lig_dom"/>
</dbReference>
<proteinExistence type="inferred from homology"/>
<dbReference type="PANTHER" id="PTHR43201">
    <property type="entry name" value="ACYL-COA SYNTHETASE"/>
    <property type="match status" value="1"/>
</dbReference>
<dbReference type="Pfam" id="PF00501">
    <property type="entry name" value="AMP-binding"/>
    <property type="match status" value="1"/>
</dbReference>
<evidence type="ECO:0000259" key="2">
    <source>
        <dbReference type="Pfam" id="PF00501"/>
    </source>
</evidence>
<dbReference type="HOGENOM" id="CLU_037349_1_0_1"/>
<evidence type="ECO:0000313" key="3">
    <source>
        <dbReference type="EMBL" id="KDR66678.1"/>
    </source>
</evidence>
<protein>
    <recommendedName>
        <fullName evidence="2">AMP-dependent synthetase/ligase domain-containing protein</fullName>
    </recommendedName>
</protein>
<dbReference type="OrthoDB" id="429813at2759"/>
<dbReference type="STRING" id="685588.A0A067SIT2"/>
<dbReference type="SUPFAM" id="SSF56801">
    <property type="entry name" value="Acetyl-CoA synthetase-like"/>
    <property type="match status" value="1"/>
</dbReference>
<dbReference type="PANTHER" id="PTHR43201:SF8">
    <property type="entry name" value="ACYL-COA SYNTHETASE FAMILY MEMBER 3"/>
    <property type="match status" value="1"/>
</dbReference>
<comment type="similarity">
    <text evidence="1">Belongs to the ATP-dependent AMP-binding enzyme family.</text>
</comment>
<dbReference type="Gene3D" id="3.40.50.12780">
    <property type="entry name" value="N-terminal domain of ligase-like"/>
    <property type="match status" value="1"/>
</dbReference>
<dbReference type="InterPro" id="IPR042099">
    <property type="entry name" value="ANL_N_sf"/>
</dbReference>
<organism evidence="3 4">
    <name type="scientific">Galerina marginata (strain CBS 339.88)</name>
    <dbReference type="NCBI Taxonomy" id="685588"/>
    <lineage>
        <taxon>Eukaryota</taxon>
        <taxon>Fungi</taxon>
        <taxon>Dikarya</taxon>
        <taxon>Basidiomycota</taxon>
        <taxon>Agaricomycotina</taxon>
        <taxon>Agaricomycetes</taxon>
        <taxon>Agaricomycetidae</taxon>
        <taxon>Agaricales</taxon>
        <taxon>Agaricineae</taxon>
        <taxon>Strophariaceae</taxon>
        <taxon>Galerina</taxon>
    </lineage>
</organism>
<dbReference type="AlphaFoldDB" id="A0A067SIT2"/>
<gene>
    <name evidence="3" type="ORF">GALMADRAFT_232387</name>
</gene>
<feature type="domain" description="AMP-dependent synthetase/ligase" evidence="2">
    <location>
        <begin position="32"/>
        <end position="343"/>
    </location>
</feature>
<dbReference type="EMBL" id="KL142421">
    <property type="protein sequence ID" value="KDR66678.1"/>
    <property type="molecule type" value="Genomic_DNA"/>
</dbReference>
<sequence length="530" mass="58805">MAHFINQFLSNLTKYSSSPLVKVYVGSPGAPAWNTITYQDFQIDMEKVAAYWYARLTEVGIPQNSVVGLWLTGHAYSDLIHLYGLTRAGYIPQTFSVLFSYPGQEVVRDLLTACNGKAIIHDIKFAVDLFDIPSFVTPSIQNVPKIEAGKLLAVLNVDEMDMAMVFHTSGTTGGRPKPVPCTHRWLNAQVHFVSAIWDGEPVNHSIVNNIGSFAHLGSATSISYLAHSGSCLIQTSKADMDTSEFYALVEQGGMNRCLLYASWLSRLLEISKKDSRLLSTLKSMRQLTYTGASLNPENEKWVFEQGIPVTVMYATTEISPVLASKLDDLKLLPAMKIIPGTNVEFIPSGDIDISQLDLDSQKRATGGMLYDLFIPESFACCPHPVVRNRPNGHITGDLFEEIAPGYYAFRGRSDDWIRTGRTWGFCDTKAVEDNVLLVCADLVSNCVVVGHYKTSVVLLVEPSNAVAVGSEDGLKESIMDRTQEFRSRQFIHERLRDAKHIIIASQGSLPRTKEKGNIRFYISFNLGSRN</sequence>
<name>A0A067SIT2_GALM3</name>
<keyword evidence="4" id="KW-1185">Reference proteome</keyword>
<dbReference type="GO" id="GO:0006631">
    <property type="term" value="P:fatty acid metabolic process"/>
    <property type="evidence" value="ECO:0007669"/>
    <property type="project" value="TreeGrafter"/>
</dbReference>